<evidence type="ECO:0000313" key="1">
    <source>
        <dbReference type="EMBL" id="KXA35385.1"/>
    </source>
</evidence>
<dbReference type="PATRIC" id="fig|28128.5.peg.2134"/>
<gene>
    <name evidence="1" type="ORF">HMPREF3226_02073</name>
</gene>
<dbReference type="Proteomes" id="UP000070533">
    <property type="component" value="Unassembled WGS sequence"/>
</dbReference>
<dbReference type="EMBL" id="LRQG01000185">
    <property type="protein sequence ID" value="KXA35385.1"/>
    <property type="molecule type" value="Genomic_DNA"/>
</dbReference>
<sequence length="43" mass="5138">MADNQYFVPLQPICMLPFEQYDLFSRYVTNKKAMIYKSPLFVS</sequence>
<accession>A0A133PYQ2</accession>
<keyword evidence="2" id="KW-1185">Reference proteome</keyword>
<organism evidence="1 2">
    <name type="scientific">Prevotella corporis</name>
    <dbReference type="NCBI Taxonomy" id="28128"/>
    <lineage>
        <taxon>Bacteria</taxon>
        <taxon>Pseudomonadati</taxon>
        <taxon>Bacteroidota</taxon>
        <taxon>Bacteroidia</taxon>
        <taxon>Bacteroidales</taxon>
        <taxon>Prevotellaceae</taxon>
        <taxon>Prevotella</taxon>
    </lineage>
</organism>
<comment type="caution">
    <text evidence="1">The sequence shown here is derived from an EMBL/GenBank/DDBJ whole genome shotgun (WGS) entry which is preliminary data.</text>
</comment>
<name>A0A133PYQ2_9BACT</name>
<protein>
    <submittedName>
        <fullName evidence="1">Uncharacterized protein</fullName>
    </submittedName>
</protein>
<reference evidence="2" key="1">
    <citation type="submission" date="2016-01" db="EMBL/GenBank/DDBJ databases">
        <authorList>
            <person name="Mitreva M."/>
            <person name="Pepin K.H."/>
            <person name="Mihindukulasuriya K.A."/>
            <person name="Fulton R."/>
            <person name="Fronick C."/>
            <person name="O'Laughlin M."/>
            <person name="Miner T."/>
            <person name="Herter B."/>
            <person name="Rosa B.A."/>
            <person name="Cordes M."/>
            <person name="Tomlinson C."/>
            <person name="Wollam A."/>
            <person name="Palsikar V.B."/>
            <person name="Mardis E.R."/>
            <person name="Wilson R.K."/>
        </authorList>
    </citation>
    <scope>NUCLEOTIDE SEQUENCE [LARGE SCALE GENOMIC DNA]</scope>
    <source>
        <strain evidence="2">MJR7716</strain>
    </source>
</reference>
<dbReference type="AlphaFoldDB" id="A0A133PYQ2"/>
<evidence type="ECO:0000313" key="2">
    <source>
        <dbReference type="Proteomes" id="UP000070533"/>
    </source>
</evidence>
<proteinExistence type="predicted"/>